<reference evidence="2 3" key="1">
    <citation type="submission" date="2015-01" db="EMBL/GenBank/DDBJ databases">
        <title>Genome of allotetraploid Gossypium barbadense reveals genomic plasticity and fiber elongation in cotton evolution.</title>
        <authorList>
            <person name="Chen X."/>
            <person name="Liu X."/>
            <person name="Zhao B."/>
            <person name="Zheng H."/>
            <person name="Hu Y."/>
            <person name="Lu G."/>
            <person name="Yang C."/>
            <person name="Chen J."/>
            <person name="Shan C."/>
            <person name="Zhang L."/>
            <person name="Zhou Y."/>
            <person name="Wang L."/>
            <person name="Guo W."/>
            <person name="Bai Y."/>
            <person name="Ruan J."/>
            <person name="Shangguan X."/>
            <person name="Mao Y."/>
            <person name="Jiang J."/>
            <person name="Zhu Y."/>
            <person name="Lei J."/>
            <person name="Kang H."/>
            <person name="Chen S."/>
            <person name="He X."/>
            <person name="Wang R."/>
            <person name="Wang Y."/>
            <person name="Chen J."/>
            <person name="Wang L."/>
            <person name="Yu S."/>
            <person name="Wang B."/>
            <person name="Wei J."/>
            <person name="Song S."/>
            <person name="Lu X."/>
            <person name="Gao Z."/>
            <person name="Gu W."/>
            <person name="Deng X."/>
            <person name="Ma D."/>
            <person name="Wang S."/>
            <person name="Liang W."/>
            <person name="Fang L."/>
            <person name="Cai C."/>
            <person name="Zhu X."/>
            <person name="Zhou B."/>
            <person name="Zhang Y."/>
            <person name="Chen Z."/>
            <person name="Xu S."/>
            <person name="Zhu R."/>
            <person name="Wang S."/>
            <person name="Zhang T."/>
            <person name="Zhao G."/>
        </authorList>
    </citation>
    <scope>NUCLEOTIDE SEQUENCE [LARGE SCALE GENOMIC DNA]</scope>
    <source>
        <strain evidence="3">cv. Xinhai21</strain>
        <tissue evidence="2">Leaf</tissue>
    </source>
</reference>
<evidence type="ECO:0000256" key="1">
    <source>
        <dbReference type="SAM" id="SignalP"/>
    </source>
</evidence>
<protein>
    <submittedName>
        <fullName evidence="2">Uncharacterized protein</fullName>
    </submittedName>
</protein>
<gene>
    <name evidence="2" type="ORF">GOBAR_AA22542</name>
</gene>
<dbReference type="EMBL" id="KZ665712">
    <property type="protein sequence ID" value="PPR98123.1"/>
    <property type="molecule type" value="Genomic_DNA"/>
</dbReference>
<keyword evidence="1" id="KW-0732">Signal</keyword>
<feature type="chain" id="PRO_5015198655" evidence="1">
    <location>
        <begin position="24"/>
        <end position="135"/>
    </location>
</feature>
<evidence type="ECO:0000313" key="3">
    <source>
        <dbReference type="Proteomes" id="UP000239757"/>
    </source>
</evidence>
<proteinExistence type="predicted"/>
<organism evidence="2 3">
    <name type="scientific">Gossypium barbadense</name>
    <name type="common">Sea Island cotton</name>
    <name type="synonym">Hibiscus barbadensis</name>
    <dbReference type="NCBI Taxonomy" id="3634"/>
    <lineage>
        <taxon>Eukaryota</taxon>
        <taxon>Viridiplantae</taxon>
        <taxon>Streptophyta</taxon>
        <taxon>Embryophyta</taxon>
        <taxon>Tracheophyta</taxon>
        <taxon>Spermatophyta</taxon>
        <taxon>Magnoliopsida</taxon>
        <taxon>eudicotyledons</taxon>
        <taxon>Gunneridae</taxon>
        <taxon>Pentapetalae</taxon>
        <taxon>rosids</taxon>
        <taxon>malvids</taxon>
        <taxon>Malvales</taxon>
        <taxon>Malvaceae</taxon>
        <taxon>Malvoideae</taxon>
        <taxon>Gossypium</taxon>
    </lineage>
</organism>
<dbReference type="Proteomes" id="UP000239757">
    <property type="component" value="Unassembled WGS sequence"/>
</dbReference>
<feature type="signal peptide" evidence="1">
    <location>
        <begin position="1"/>
        <end position="23"/>
    </location>
</feature>
<name>A0A2P5X470_GOSBA</name>
<dbReference type="AlphaFoldDB" id="A0A2P5X470"/>
<accession>A0A2P5X470</accession>
<evidence type="ECO:0000313" key="2">
    <source>
        <dbReference type="EMBL" id="PPR98123.1"/>
    </source>
</evidence>
<sequence length="135" mass="15453">MASTVKPIFILLVFISFHFSLLASKPNDPTPSTWPLQFHSVLFMNNSGTLQKVDLWYDWPNGRNFNIIQNQLYTAHVMTYEVGAVLEDYKWQAPVYCFKEADGKRNQALIESLGWSDHLHGKLMRQISSGASMTI</sequence>
<dbReference type="PANTHER" id="PTHR33880:SF19">
    <property type="entry name" value="EXPRESSED PROTEIN"/>
    <property type="match status" value="1"/>
</dbReference>
<dbReference type="OrthoDB" id="406551at2759"/>
<dbReference type="PANTHER" id="PTHR33880">
    <property type="entry name" value="EXPRESSED PROTEIN"/>
    <property type="match status" value="1"/>
</dbReference>
<dbReference type="InterPro" id="IPR038941">
    <property type="entry name" value="At4g14100-like"/>
</dbReference>